<keyword evidence="1" id="KW-1133">Transmembrane helix</keyword>
<evidence type="ECO:0000313" key="4">
    <source>
        <dbReference type="Proteomes" id="UP001153678"/>
    </source>
</evidence>
<dbReference type="InterPro" id="IPR003439">
    <property type="entry name" value="ABC_transporter-like_ATP-bd"/>
</dbReference>
<protein>
    <submittedName>
        <fullName evidence="3">18141_t:CDS:1</fullName>
    </submittedName>
</protein>
<dbReference type="InterPro" id="IPR027417">
    <property type="entry name" value="P-loop_NTPase"/>
</dbReference>
<dbReference type="GO" id="GO:0034040">
    <property type="term" value="F:ATPase-coupled lipid transmembrane transporter activity"/>
    <property type="evidence" value="ECO:0007669"/>
    <property type="project" value="TreeGrafter"/>
</dbReference>
<name>A0A9W4WQA1_9GLOM</name>
<dbReference type="PANTHER" id="PTHR24221:SF654">
    <property type="entry name" value="ATP-BINDING CASSETTE SUB-FAMILY B MEMBER 6"/>
    <property type="match status" value="1"/>
</dbReference>
<organism evidence="3 4">
    <name type="scientific">Funneliformis geosporum</name>
    <dbReference type="NCBI Taxonomy" id="1117311"/>
    <lineage>
        <taxon>Eukaryota</taxon>
        <taxon>Fungi</taxon>
        <taxon>Fungi incertae sedis</taxon>
        <taxon>Mucoromycota</taxon>
        <taxon>Glomeromycotina</taxon>
        <taxon>Glomeromycetes</taxon>
        <taxon>Glomerales</taxon>
        <taxon>Glomeraceae</taxon>
        <taxon>Funneliformis</taxon>
    </lineage>
</organism>
<dbReference type="SUPFAM" id="SSF52540">
    <property type="entry name" value="P-loop containing nucleoside triphosphate hydrolases"/>
    <property type="match status" value="1"/>
</dbReference>
<dbReference type="Gene3D" id="3.40.50.300">
    <property type="entry name" value="P-loop containing nucleotide triphosphate hydrolases"/>
    <property type="match status" value="1"/>
</dbReference>
<dbReference type="PANTHER" id="PTHR24221">
    <property type="entry name" value="ATP-BINDING CASSETTE SUB-FAMILY B"/>
    <property type="match status" value="1"/>
</dbReference>
<evidence type="ECO:0000256" key="1">
    <source>
        <dbReference type="SAM" id="Phobius"/>
    </source>
</evidence>
<dbReference type="GO" id="GO:0005524">
    <property type="term" value="F:ATP binding"/>
    <property type="evidence" value="ECO:0007669"/>
    <property type="project" value="InterPro"/>
</dbReference>
<keyword evidence="1" id="KW-0472">Membrane</keyword>
<accession>A0A9W4WQA1</accession>
<dbReference type="InterPro" id="IPR039421">
    <property type="entry name" value="Type_1_exporter"/>
</dbReference>
<dbReference type="OrthoDB" id="2419680at2759"/>
<keyword evidence="4" id="KW-1185">Reference proteome</keyword>
<sequence>LEKIDNSALRQRIVYLPSHPYFFNTGLGDNVVYPENYQENIHKEKLEKVAKKLGIKELVDKLPNQKGQNLSGGQKQLISLMRALVKDYEVYLFDEFLSNISNSIAGVSEKKWVPSFKVFDKVVVEKFSSVELFLWFMAGMQVKKDLMKKLFRLEGTLDRKKALALFNHDARLFGYNLVFFPNQIYYVILSSGLGFYFVSKAGGSLKDSKLRQISEAEIKKEDTIINSRDLIIKKGLVTSFQKQYESSVNQTISFTNKRDLTYTLYWVVPSFSLITYADFIFLPLVLGKGKEALTAMKMFGKVFGGGKKSIERARDYPYYFSAKKRLNNFLNLPERDDIQKNILISNPITNITLKKVSFAYEKKKPVLKKLDCEFQIGKINHLAGENG</sequence>
<evidence type="ECO:0000259" key="2">
    <source>
        <dbReference type="Pfam" id="PF00005"/>
    </source>
</evidence>
<dbReference type="Proteomes" id="UP001153678">
    <property type="component" value="Unassembled WGS sequence"/>
</dbReference>
<keyword evidence="1" id="KW-0812">Transmembrane</keyword>
<evidence type="ECO:0000313" key="3">
    <source>
        <dbReference type="EMBL" id="CAI2178344.1"/>
    </source>
</evidence>
<feature type="transmembrane region" description="Helical" evidence="1">
    <location>
        <begin position="264"/>
        <end position="287"/>
    </location>
</feature>
<dbReference type="AlphaFoldDB" id="A0A9W4WQA1"/>
<feature type="non-terminal residue" evidence="3">
    <location>
        <position position="1"/>
    </location>
</feature>
<gene>
    <name evidence="3" type="ORF">FWILDA_LOCUS8539</name>
</gene>
<reference evidence="3" key="1">
    <citation type="submission" date="2022-08" db="EMBL/GenBank/DDBJ databases">
        <authorList>
            <person name="Kallberg Y."/>
            <person name="Tangrot J."/>
            <person name="Rosling A."/>
        </authorList>
    </citation>
    <scope>NUCLEOTIDE SEQUENCE</scope>
    <source>
        <strain evidence="3">Wild A</strain>
    </source>
</reference>
<dbReference type="Pfam" id="PF00005">
    <property type="entry name" value="ABC_tran"/>
    <property type="match status" value="1"/>
</dbReference>
<dbReference type="EMBL" id="CAMKVN010001837">
    <property type="protein sequence ID" value="CAI2178344.1"/>
    <property type="molecule type" value="Genomic_DNA"/>
</dbReference>
<comment type="caution">
    <text evidence="3">The sequence shown here is derived from an EMBL/GenBank/DDBJ whole genome shotgun (WGS) entry which is preliminary data.</text>
</comment>
<dbReference type="GO" id="GO:0016887">
    <property type="term" value="F:ATP hydrolysis activity"/>
    <property type="evidence" value="ECO:0007669"/>
    <property type="project" value="InterPro"/>
</dbReference>
<feature type="domain" description="ABC transporter" evidence="2">
    <location>
        <begin position="6"/>
        <end position="96"/>
    </location>
</feature>
<proteinExistence type="predicted"/>